<proteinExistence type="predicted"/>
<name>M1WB69_CLAP2</name>
<dbReference type="OrthoDB" id="4954883at2759"/>
<dbReference type="eggNOG" id="ENOG502RVVU">
    <property type="taxonomic scope" value="Eukaryota"/>
</dbReference>
<dbReference type="AlphaFoldDB" id="M1WB69"/>
<evidence type="ECO:0000313" key="2">
    <source>
        <dbReference type="Proteomes" id="UP000016801"/>
    </source>
</evidence>
<keyword evidence="2" id="KW-1185">Reference proteome</keyword>
<dbReference type="Proteomes" id="UP000016801">
    <property type="component" value="Unassembled WGS sequence"/>
</dbReference>
<sequence>MASFSNGIDVDFSSMWAKIPTLNVGCDWMAWKEDVSTALAVAGFGDLREGKRNAKYEEREGLSADKAFRKKEKWLSRQDVACCFILQRCGTEARSMLEKPGRNEAPIKTEVAVYMNLLEKHYHPKESSVYMNTLIDRLYFAFFNTRLDDCEDVHEYGLKLEKARNDLEALDKSLFIPEPMLIARFLDGLRHNPSFDIFLTSFGMSNSLITIRNATGDITTPGVTFLKTLRAATDAELRFKLNAPTTSPSRRAICSVFCHHCRAPGHKTDDCFIKYPEKRKFHKKKRAQRKGLKAGLGGMAAQQPLPEAGSQDPVYCIGPVWTGELGP</sequence>
<reference evidence="1 2" key="1">
    <citation type="journal article" date="2013" name="PLoS Genet.">
        <title>Plant-symbiotic fungi as chemical engineers: Multi-genome analysis of the Clavicipitaceae reveals dynamics of alkaloid loci.</title>
        <authorList>
            <person name="Schardl C.L."/>
            <person name="Young C.A."/>
            <person name="Hesse U."/>
            <person name="Amyotte S.G."/>
            <person name="Andreeva K."/>
            <person name="Calie P.J."/>
            <person name="Fleetwood D.J."/>
            <person name="Haws D.C."/>
            <person name="Moore N."/>
            <person name="Oeser B."/>
            <person name="Panaccione D.G."/>
            <person name="Schweri K.K."/>
            <person name="Voisey C.R."/>
            <person name="Farman M.L."/>
            <person name="Jaromczyk J.W."/>
            <person name="Roe B.A."/>
            <person name="O'Sullivan D.M."/>
            <person name="Scott B."/>
            <person name="Tudzynski P."/>
            <person name="An Z."/>
            <person name="Arnaoudova E.G."/>
            <person name="Bullock C.T."/>
            <person name="Charlton N.D."/>
            <person name="Chen L."/>
            <person name="Cox M."/>
            <person name="Dinkins R.D."/>
            <person name="Florea S."/>
            <person name="Glenn A.E."/>
            <person name="Gordon A."/>
            <person name="Gueldener U."/>
            <person name="Harris D.R."/>
            <person name="Hollin W."/>
            <person name="Jaromczyk J."/>
            <person name="Johnson R.D."/>
            <person name="Khan A.K."/>
            <person name="Leistner E."/>
            <person name="Leuchtmann A."/>
            <person name="Li C."/>
            <person name="Liu J."/>
            <person name="Liu J."/>
            <person name="Liu M."/>
            <person name="Mace W."/>
            <person name="Machado C."/>
            <person name="Nagabhyru P."/>
            <person name="Pan J."/>
            <person name="Schmid J."/>
            <person name="Sugawara K."/>
            <person name="Steiner U."/>
            <person name="Takach J.E."/>
            <person name="Tanaka E."/>
            <person name="Webb J.S."/>
            <person name="Wilson E.V."/>
            <person name="Wiseman J.L."/>
            <person name="Yoshida R."/>
            <person name="Zeng Z."/>
        </authorList>
    </citation>
    <scope>NUCLEOTIDE SEQUENCE [LARGE SCALE GENOMIC DNA]</scope>
    <source>
        <strain evidence="1 2">20.1</strain>
    </source>
</reference>
<evidence type="ECO:0000313" key="1">
    <source>
        <dbReference type="EMBL" id="CCE33445.1"/>
    </source>
</evidence>
<gene>
    <name evidence="1" type="ORF">CPUR_07369</name>
</gene>
<protein>
    <submittedName>
        <fullName evidence="1">Uncharacterized protein</fullName>
    </submittedName>
</protein>
<accession>M1WB69</accession>
<organism evidence="1 2">
    <name type="scientific">Claviceps purpurea (strain 20.1)</name>
    <name type="common">Ergot fungus</name>
    <name type="synonym">Sphacelia segetum</name>
    <dbReference type="NCBI Taxonomy" id="1111077"/>
    <lineage>
        <taxon>Eukaryota</taxon>
        <taxon>Fungi</taxon>
        <taxon>Dikarya</taxon>
        <taxon>Ascomycota</taxon>
        <taxon>Pezizomycotina</taxon>
        <taxon>Sordariomycetes</taxon>
        <taxon>Hypocreomycetidae</taxon>
        <taxon>Hypocreales</taxon>
        <taxon>Clavicipitaceae</taxon>
        <taxon>Claviceps</taxon>
    </lineage>
</organism>
<dbReference type="VEuPathDB" id="FungiDB:CPUR_07369"/>
<dbReference type="HOGENOM" id="CLU_081032_0_0_1"/>
<dbReference type="EMBL" id="CAGA01000058">
    <property type="protein sequence ID" value="CCE33445.1"/>
    <property type="molecule type" value="Genomic_DNA"/>
</dbReference>
<comment type="caution">
    <text evidence="1">The sequence shown here is derived from an EMBL/GenBank/DDBJ whole genome shotgun (WGS) entry which is preliminary data.</text>
</comment>